<dbReference type="SUPFAM" id="SSF64263">
    <property type="entry name" value="Prokaryotic ribosomal protein L17"/>
    <property type="match status" value="1"/>
</dbReference>
<evidence type="ECO:0000256" key="2">
    <source>
        <dbReference type="ARBA" id="ARBA00022980"/>
    </source>
</evidence>
<reference evidence="7 8" key="1">
    <citation type="journal article" date="2016" name="Nat. Commun.">
        <title>Thousands of microbial genomes shed light on interconnected biogeochemical processes in an aquifer system.</title>
        <authorList>
            <person name="Anantharaman K."/>
            <person name="Brown C.T."/>
            <person name="Hug L.A."/>
            <person name="Sharon I."/>
            <person name="Castelle C.J."/>
            <person name="Probst A.J."/>
            <person name="Thomas B.C."/>
            <person name="Singh A."/>
            <person name="Wilkins M.J."/>
            <person name="Karaoz U."/>
            <person name="Brodie E.L."/>
            <person name="Williams K.H."/>
            <person name="Hubbard S.S."/>
            <person name="Banfield J.F."/>
        </authorList>
    </citation>
    <scope>NUCLEOTIDE SEQUENCE [LARGE SCALE GENOMIC DNA]</scope>
</reference>
<evidence type="ECO:0000256" key="3">
    <source>
        <dbReference type="ARBA" id="ARBA00023274"/>
    </source>
</evidence>
<evidence type="ECO:0000256" key="1">
    <source>
        <dbReference type="ARBA" id="ARBA00008777"/>
    </source>
</evidence>
<sequence length="116" mass="13215">MRHRKKGRKFSRERSARISLLRILLSQLIARGRLTTSAARAKEIRPRVEKLMSIAKKGTLASQRQLRAELPARAAHQLAVTVAPRFRDRAGGYTRIVRLEPRPSDSSERAMIEFIA</sequence>
<dbReference type="STRING" id="1802280.A3B37_04040"/>
<keyword evidence="3 5" id="KW-0687">Ribonucleoprotein</keyword>
<accession>A0A1G2LCN7</accession>
<dbReference type="EMBL" id="MHQS01000004">
    <property type="protein sequence ID" value="OHA09304.1"/>
    <property type="molecule type" value="Genomic_DNA"/>
</dbReference>
<evidence type="ECO:0000256" key="6">
    <source>
        <dbReference type="RuleBase" id="RU000661"/>
    </source>
</evidence>
<name>A0A1G2LCN7_9BACT</name>
<proteinExistence type="inferred from homology"/>
<dbReference type="GO" id="GO:0022625">
    <property type="term" value="C:cytosolic large ribosomal subunit"/>
    <property type="evidence" value="ECO:0007669"/>
    <property type="project" value="TreeGrafter"/>
</dbReference>
<dbReference type="InterPro" id="IPR000456">
    <property type="entry name" value="Ribosomal_bL17"/>
</dbReference>
<dbReference type="Proteomes" id="UP000176705">
    <property type="component" value="Unassembled WGS sequence"/>
</dbReference>
<evidence type="ECO:0000313" key="7">
    <source>
        <dbReference type="EMBL" id="OHA09304.1"/>
    </source>
</evidence>
<dbReference type="NCBIfam" id="TIGR00059">
    <property type="entry name" value="L17"/>
    <property type="match status" value="1"/>
</dbReference>
<dbReference type="GO" id="GO:0003735">
    <property type="term" value="F:structural constituent of ribosome"/>
    <property type="evidence" value="ECO:0007669"/>
    <property type="project" value="InterPro"/>
</dbReference>
<organism evidence="7 8">
    <name type="scientific">Candidatus Sungbacteria bacterium RIFCSPLOWO2_01_FULL_59_16</name>
    <dbReference type="NCBI Taxonomy" id="1802280"/>
    <lineage>
        <taxon>Bacteria</taxon>
        <taxon>Candidatus Sungiibacteriota</taxon>
    </lineage>
</organism>
<dbReference type="InterPro" id="IPR036373">
    <property type="entry name" value="Ribosomal_bL17_sf"/>
</dbReference>
<gene>
    <name evidence="7" type="ORF">A3B37_04040</name>
</gene>
<keyword evidence="2 5" id="KW-0689">Ribosomal protein</keyword>
<protein>
    <recommendedName>
        <fullName evidence="4 6">50S ribosomal protein L17</fullName>
    </recommendedName>
</protein>
<comment type="similarity">
    <text evidence="1 5">Belongs to the bacterial ribosomal protein bL17 family.</text>
</comment>
<comment type="caution">
    <text evidence="7">The sequence shown here is derived from an EMBL/GenBank/DDBJ whole genome shotgun (WGS) entry which is preliminary data.</text>
</comment>
<dbReference type="PANTHER" id="PTHR14413:SF16">
    <property type="entry name" value="LARGE RIBOSOMAL SUBUNIT PROTEIN BL17M"/>
    <property type="match status" value="1"/>
</dbReference>
<evidence type="ECO:0000313" key="8">
    <source>
        <dbReference type="Proteomes" id="UP000176705"/>
    </source>
</evidence>
<dbReference type="PANTHER" id="PTHR14413">
    <property type="entry name" value="RIBOSOMAL PROTEIN L17"/>
    <property type="match status" value="1"/>
</dbReference>
<evidence type="ECO:0000256" key="5">
    <source>
        <dbReference type="RuleBase" id="RU000660"/>
    </source>
</evidence>
<dbReference type="Gene3D" id="3.90.1030.10">
    <property type="entry name" value="Ribosomal protein L17"/>
    <property type="match status" value="1"/>
</dbReference>
<evidence type="ECO:0000256" key="4">
    <source>
        <dbReference type="ARBA" id="ARBA00035494"/>
    </source>
</evidence>
<dbReference type="Pfam" id="PF01196">
    <property type="entry name" value="Ribosomal_L17"/>
    <property type="match status" value="1"/>
</dbReference>
<dbReference type="GO" id="GO:0006412">
    <property type="term" value="P:translation"/>
    <property type="evidence" value="ECO:0007669"/>
    <property type="project" value="InterPro"/>
</dbReference>
<dbReference type="AlphaFoldDB" id="A0A1G2LCN7"/>